<dbReference type="EMBL" id="JYNY01000626">
    <property type="protein sequence ID" value="KJJ83291.1"/>
    <property type="molecule type" value="Genomic_DNA"/>
</dbReference>
<dbReference type="Proteomes" id="UP000033428">
    <property type="component" value="Unassembled WGS sequence"/>
</dbReference>
<keyword evidence="2" id="KW-1185">Reference proteome</keyword>
<reference evidence="1 2" key="1">
    <citation type="submission" date="2015-02" db="EMBL/GenBank/DDBJ databases">
        <title>Single-cell genomics of uncultivated deep-branching MTB reveals a conserved set of magnetosome genes.</title>
        <authorList>
            <person name="Kolinko S."/>
            <person name="Richter M."/>
            <person name="Glockner F.O."/>
            <person name="Brachmann A."/>
            <person name="Schuler D."/>
        </authorList>
    </citation>
    <scope>NUCLEOTIDE SEQUENCE [LARGE SCALE GENOMIC DNA]</scope>
    <source>
        <strain evidence="1">SKK-01</strain>
    </source>
</reference>
<accession>A0A0F0CP48</accession>
<evidence type="ECO:0000313" key="1">
    <source>
        <dbReference type="EMBL" id="KJJ83291.1"/>
    </source>
</evidence>
<organism evidence="1 2">
    <name type="scientific">Candidatus Omnitrophus magneticus</name>
    <dbReference type="NCBI Taxonomy" id="1609969"/>
    <lineage>
        <taxon>Bacteria</taxon>
        <taxon>Pseudomonadati</taxon>
        <taxon>Candidatus Omnitrophota</taxon>
        <taxon>Candidatus Omnitrophus</taxon>
    </lineage>
</organism>
<gene>
    <name evidence="1" type="ORF">OMAG_002835</name>
</gene>
<proteinExistence type="predicted"/>
<protein>
    <submittedName>
        <fullName evidence="1">ATPase</fullName>
    </submittedName>
</protein>
<dbReference type="AlphaFoldDB" id="A0A0F0CP48"/>
<name>A0A0F0CP48_9BACT</name>
<comment type="caution">
    <text evidence="1">The sequence shown here is derived from an EMBL/GenBank/DDBJ whole genome shotgun (WGS) entry which is preliminary data.</text>
</comment>
<sequence length="406" mass="45434">MKKFLFIILLIFVCLACGVYLYRHEIFQYSAESIVRKNLPPYVSIDRIIFDLKHGSMKINGLNIKNPKGFRTSNLAEIELINCGYKAFGGNILNGIEVTDLSASGVLINIERLKDGRLNLNEMEEFLRENAPSSGVATSVDTNKQGASIVDSDKKVDVSKFLKLTEIINLTNAKIIFTDNAIRNTVYKLTFDNIKSKFTLRLNKDYTSLVYFASVGSGNVNEDMSQIISWDISFEPEIKELTMSNRLNFDNVNIVLFNPYYEKFFPFYIGKGLVSGEVICDFDRGNIGSMNTIILKNFDIKQKDNDQSAGFWNIPVNDITKYLATAPGEITFDFKVKGTIKEPRFFIGPVVQKAIQSAAIDKLAGLFSKENEANNAAIGNDSASNSTAQKSDTEKVVDLIKGLMNR</sequence>
<evidence type="ECO:0000313" key="2">
    <source>
        <dbReference type="Proteomes" id="UP000033428"/>
    </source>
</evidence>